<dbReference type="CDD" id="cd01942">
    <property type="entry name" value="ribokinase_group_A"/>
    <property type="match status" value="1"/>
</dbReference>
<evidence type="ECO:0000256" key="3">
    <source>
        <dbReference type="ARBA" id="ARBA00022777"/>
    </source>
</evidence>
<dbReference type="InterPro" id="IPR002173">
    <property type="entry name" value="Carboh/pur_kinase_PfkB_CS"/>
</dbReference>
<feature type="domain" description="Carbohydrate kinase PfkB" evidence="5">
    <location>
        <begin position="6"/>
        <end position="293"/>
    </location>
</feature>
<dbReference type="InterPro" id="IPR029056">
    <property type="entry name" value="Ribokinase-like"/>
</dbReference>
<evidence type="ECO:0000259" key="5">
    <source>
        <dbReference type="Pfam" id="PF00294"/>
    </source>
</evidence>
<comment type="caution">
    <text evidence="6">The sequence shown here is derived from an EMBL/GenBank/DDBJ whole genome shotgun (WGS) entry which is preliminary data.</text>
</comment>
<evidence type="ECO:0000256" key="2">
    <source>
        <dbReference type="ARBA" id="ARBA00022679"/>
    </source>
</evidence>
<name>A0A520KR87_METT2</name>
<dbReference type="PANTHER" id="PTHR10584:SF166">
    <property type="entry name" value="RIBOKINASE"/>
    <property type="match status" value="1"/>
</dbReference>
<evidence type="ECO:0000256" key="4">
    <source>
        <dbReference type="RuleBase" id="RU003704"/>
    </source>
</evidence>
<dbReference type="AlphaFoldDB" id="A0A520KR87"/>
<dbReference type="Pfam" id="PF00294">
    <property type="entry name" value="PfkB"/>
    <property type="match status" value="1"/>
</dbReference>
<reference evidence="6 7" key="1">
    <citation type="journal article" date="2019" name="Nat. Microbiol.">
        <title>Wide diversity of methane and short-chain alkane metabolisms in uncultured archaea.</title>
        <authorList>
            <person name="Borrel G."/>
            <person name="Adam P.S."/>
            <person name="McKay L.J."/>
            <person name="Chen L.X."/>
            <person name="Sierra-Garcia I.N."/>
            <person name="Sieber C.M."/>
            <person name="Letourneur Q."/>
            <person name="Ghozlane A."/>
            <person name="Andersen G.L."/>
            <person name="Li W.J."/>
            <person name="Hallam S.J."/>
            <person name="Muyzer G."/>
            <person name="de Oliveira V.M."/>
            <person name="Inskeep W.P."/>
            <person name="Banfield J.F."/>
            <person name="Gribaldo S."/>
        </authorList>
    </citation>
    <scope>NUCLEOTIDE SEQUENCE [LARGE SCALE GENOMIC DNA]</scope>
    <source>
        <strain evidence="6">NM1a</strain>
    </source>
</reference>
<dbReference type="Proteomes" id="UP000317158">
    <property type="component" value="Unassembled WGS sequence"/>
</dbReference>
<dbReference type="Gene3D" id="3.40.1190.20">
    <property type="match status" value="1"/>
</dbReference>
<keyword evidence="2 4" id="KW-0808">Transferase</keyword>
<dbReference type="PRINTS" id="PR00990">
    <property type="entry name" value="RIBOKINASE"/>
</dbReference>
<comment type="similarity">
    <text evidence="1 4">Belongs to the carbohydrate kinase PfkB family.</text>
</comment>
<dbReference type="PANTHER" id="PTHR10584">
    <property type="entry name" value="SUGAR KINASE"/>
    <property type="match status" value="1"/>
</dbReference>
<evidence type="ECO:0000313" key="6">
    <source>
        <dbReference type="EMBL" id="RZN64091.1"/>
    </source>
</evidence>
<evidence type="ECO:0000256" key="1">
    <source>
        <dbReference type="ARBA" id="ARBA00010688"/>
    </source>
</evidence>
<dbReference type="SUPFAM" id="SSF53613">
    <property type="entry name" value="Ribokinase-like"/>
    <property type="match status" value="1"/>
</dbReference>
<dbReference type="EMBL" id="RXIF01000010">
    <property type="protein sequence ID" value="RZN64091.1"/>
    <property type="molecule type" value="Genomic_DNA"/>
</dbReference>
<protein>
    <submittedName>
        <fullName evidence="6">Carbohydrate kinase family protein</fullName>
    </submittedName>
</protein>
<accession>A0A520KR87</accession>
<dbReference type="GO" id="GO:0016301">
    <property type="term" value="F:kinase activity"/>
    <property type="evidence" value="ECO:0007669"/>
    <property type="project" value="UniProtKB-KW"/>
</dbReference>
<dbReference type="PROSITE" id="PS00584">
    <property type="entry name" value="PFKB_KINASES_2"/>
    <property type="match status" value="1"/>
</dbReference>
<organism evidence="6 7">
    <name type="scientific">Methanoliparum thermophilum</name>
    <dbReference type="NCBI Taxonomy" id="2491083"/>
    <lineage>
        <taxon>Archaea</taxon>
        <taxon>Methanobacteriati</taxon>
        <taxon>Methanobacteriota</taxon>
        <taxon>Candidatus Methanoliparia</taxon>
        <taxon>Candidatus Methanoliparales</taxon>
        <taxon>Candidatus Methanoliparaceae</taxon>
        <taxon>Candidatus Methanoliparum</taxon>
    </lineage>
</organism>
<keyword evidence="3 4" id="KW-0418">Kinase</keyword>
<gene>
    <name evidence="6" type="ORF">EF806_05590</name>
</gene>
<dbReference type="InterPro" id="IPR002139">
    <property type="entry name" value="Ribo/fructo_kinase"/>
</dbReference>
<dbReference type="GO" id="GO:0006796">
    <property type="term" value="P:phosphate-containing compound metabolic process"/>
    <property type="evidence" value="ECO:0007669"/>
    <property type="project" value="UniProtKB-ARBA"/>
</dbReference>
<sequence length="304" mass="33894">MDIIGFGALNLDKICFVDKIPREDEEGFVLRMEEYPGGSAANTIVGLTRLDIKTGYIGKIANDDAGRIIFKDLLNEKVDTTGIIKENKGRSGVAEVFVNKKGGRSIIVDSGVNDFIKISEIDIDYVEKFKIIHLTSFVSLLSRDSFETQKKILKLVNNPVVSFDPGFLYAEKGLNEMIDFLRYTDILFINEREIMVLTNEKNFKSACNVLSDYVETLIVKLGDKGCFVKRDDKEFFSKPFIVDVVDTTGAGDAFNAGFLYGILKKRSIEDCARIGNKVASLSITRSGARAGLPFIKDLENENYS</sequence>
<dbReference type="InterPro" id="IPR011611">
    <property type="entry name" value="PfkB_dom"/>
</dbReference>
<proteinExistence type="inferred from homology"/>
<evidence type="ECO:0000313" key="7">
    <source>
        <dbReference type="Proteomes" id="UP000317158"/>
    </source>
</evidence>